<dbReference type="Proteomes" id="UP000273643">
    <property type="component" value="Unassembled WGS sequence"/>
</dbReference>
<proteinExistence type="predicted"/>
<keyword evidence="5" id="KW-1185">Reference proteome</keyword>
<dbReference type="CDD" id="cd00060">
    <property type="entry name" value="FHA"/>
    <property type="match status" value="2"/>
</dbReference>
<dbReference type="OrthoDB" id="9815482at2"/>
<protein>
    <submittedName>
        <fullName evidence="4">FHA domain-containing protein</fullName>
    </submittedName>
</protein>
<evidence type="ECO:0000256" key="1">
    <source>
        <dbReference type="SAM" id="MobiDB-lite"/>
    </source>
</evidence>
<comment type="caution">
    <text evidence="4">The sequence shown here is derived from an EMBL/GenBank/DDBJ whole genome shotgun (WGS) entry which is preliminary data.</text>
</comment>
<dbReference type="AlphaFoldDB" id="A0A3N1NVZ0"/>
<name>A0A3N1NVZ0_9GAMM</name>
<feature type="compositionally biased region" description="Polar residues" evidence="1">
    <location>
        <begin position="242"/>
        <end position="255"/>
    </location>
</feature>
<evidence type="ECO:0000313" key="5">
    <source>
        <dbReference type="Proteomes" id="UP000273643"/>
    </source>
</evidence>
<evidence type="ECO:0000259" key="3">
    <source>
        <dbReference type="PROSITE" id="PS50006"/>
    </source>
</evidence>
<keyword evidence="2" id="KW-1133">Transmembrane helix</keyword>
<keyword evidence="2" id="KW-0472">Membrane</keyword>
<reference evidence="4 5" key="1">
    <citation type="submission" date="2018-11" db="EMBL/GenBank/DDBJ databases">
        <title>Genomic Encyclopedia of Type Strains, Phase IV (KMG-IV): sequencing the most valuable type-strain genomes for metagenomic binning, comparative biology and taxonomic classification.</title>
        <authorList>
            <person name="Goeker M."/>
        </authorList>
    </citation>
    <scope>NUCLEOTIDE SEQUENCE [LARGE SCALE GENOMIC DNA]</scope>
    <source>
        <strain evidence="4 5">DSM 16974</strain>
    </source>
</reference>
<dbReference type="SUPFAM" id="SSF49879">
    <property type="entry name" value="SMAD/FHA domain"/>
    <property type="match status" value="2"/>
</dbReference>
<dbReference type="InterPro" id="IPR008984">
    <property type="entry name" value="SMAD_FHA_dom_sf"/>
</dbReference>
<gene>
    <name evidence="4" type="ORF">EDC38_0934</name>
</gene>
<dbReference type="EMBL" id="RJUK01000001">
    <property type="protein sequence ID" value="ROQ20333.1"/>
    <property type="molecule type" value="Genomic_DNA"/>
</dbReference>
<feature type="compositionally biased region" description="Basic and acidic residues" evidence="1">
    <location>
        <begin position="227"/>
        <end position="239"/>
    </location>
</feature>
<evidence type="ECO:0000256" key="2">
    <source>
        <dbReference type="SAM" id="Phobius"/>
    </source>
</evidence>
<dbReference type="SMART" id="SM00240">
    <property type="entry name" value="FHA"/>
    <property type="match status" value="2"/>
</dbReference>
<keyword evidence="2" id="KW-0812">Transmembrane</keyword>
<feature type="domain" description="FHA" evidence="3">
    <location>
        <begin position="128"/>
        <end position="177"/>
    </location>
</feature>
<dbReference type="Gene3D" id="2.60.200.20">
    <property type="match status" value="2"/>
</dbReference>
<evidence type="ECO:0000313" key="4">
    <source>
        <dbReference type="EMBL" id="ROQ20333.1"/>
    </source>
</evidence>
<dbReference type="RefSeq" id="WP_123637509.1">
    <property type="nucleotide sequence ID" value="NZ_RJUK01000001.1"/>
</dbReference>
<dbReference type="PANTHER" id="PTHR23308">
    <property type="entry name" value="NUCLEAR INHIBITOR OF PROTEIN PHOSPHATASE-1"/>
    <property type="match status" value="1"/>
</dbReference>
<sequence length="285" mass="31066">MLKLRARHNKHQSVWLVEPGVKVGRSASNDLILDHASVASLQFVIGVRADRLILKNRAPETPLRVNDKLIDDRCRLQEGDRITLGDLELEIIDPKKDVGQAPPALTEWSLKPNSAALGSRVFPLAQTTVVGRSSECDIHLAVAHLSRRHAQLQILDGLLYVKDLGSSNGTFLNGERVTEARVRRGDELRFDTLSFGVIGPSDDLGKTTVRSTAPTRAPAAKASAQKPRVDETTRREAAKEPQTVQPQPTASTAGSERTARQRGWVGGLVLLGLLAAVVVVWLVKK</sequence>
<dbReference type="Pfam" id="PF00498">
    <property type="entry name" value="FHA"/>
    <property type="match status" value="2"/>
</dbReference>
<dbReference type="InterPro" id="IPR050923">
    <property type="entry name" value="Cell_Proc_Reg/RNA_Proc"/>
</dbReference>
<feature type="transmembrane region" description="Helical" evidence="2">
    <location>
        <begin position="264"/>
        <end position="283"/>
    </location>
</feature>
<feature type="region of interest" description="Disordered" evidence="1">
    <location>
        <begin position="205"/>
        <end position="258"/>
    </location>
</feature>
<feature type="compositionally biased region" description="Low complexity" evidence="1">
    <location>
        <begin position="210"/>
        <end position="226"/>
    </location>
</feature>
<organism evidence="4 5">
    <name type="scientific">Marinimicrobium koreense</name>
    <dbReference type="NCBI Taxonomy" id="306545"/>
    <lineage>
        <taxon>Bacteria</taxon>
        <taxon>Pseudomonadati</taxon>
        <taxon>Pseudomonadota</taxon>
        <taxon>Gammaproteobacteria</taxon>
        <taxon>Cellvibrionales</taxon>
        <taxon>Cellvibrionaceae</taxon>
        <taxon>Marinimicrobium</taxon>
    </lineage>
</organism>
<dbReference type="PROSITE" id="PS50006">
    <property type="entry name" value="FHA_DOMAIN"/>
    <property type="match status" value="1"/>
</dbReference>
<dbReference type="InterPro" id="IPR000253">
    <property type="entry name" value="FHA_dom"/>
</dbReference>
<accession>A0A3N1NVZ0</accession>